<evidence type="ECO:0000313" key="1">
    <source>
        <dbReference type="EMBL" id="CAK6952769.1"/>
    </source>
</evidence>
<accession>A0AAV1N1G3</accession>
<gene>
    <name evidence="1" type="ORF">FSCOSCO3_A025114</name>
</gene>
<sequence>MATIKAAGLVLGSNFEAALKHQSHGGNAVRDYGTIKQLQTEHKEELRRLLHPKRRGWHTMDGYARTEDELFSSCLLNLTWENCYEQTCSYTAPEPAARAQMDPCQEKKQTTPCFYLPPTFSQLLTFILSFSPRTVTATDGDEFVSSGKLRGGAQDILKARLEAISMIYAIHLTRRPHLQHPQCLDGGRLKRFAG</sequence>
<evidence type="ECO:0000313" key="2">
    <source>
        <dbReference type="Proteomes" id="UP001314229"/>
    </source>
</evidence>
<name>A0AAV1N1G3_SCOSC</name>
<proteinExistence type="predicted"/>
<keyword evidence="2" id="KW-1185">Reference proteome</keyword>
<dbReference type="Proteomes" id="UP001314229">
    <property type="component" value="Unassembled WGS sequence"/>
</dbReference>
<dbReference type="EMBL" id="CAWUFR010000011">
    <property type="protein sequence ID" value="CAK6952769.1"/>
    <property type="molecule type" value="Genomic_DNA"/>
</dbReference>
<protein>
    <submittedName>
        <fullName evidence="1">Peroxisome proliferator-activated receptor gamma coactivator 1-alpha isoform X10</fullName>
    </submittedName>
</protein>
<organism evidence="1 2">
    <name type="scientific">Scomber scombrus</name>
    <name type="common">Atlantic mackerel</name>
    <name type="synonym">Scomber vernalis</name>
    <dbReference type="NCBI Taxonomy" id="13677"/>
    <lineage>
        <taxon>Eukaryota</taxon>
        <taxon>Metazoa</taxon>
        <taxon>Chordata</taxon>
        <taxon>Craniata</taxon>
        <taxon>Vertebrata</taxon>
        <taxon>Euteleostomi</taxon>
        <taxon>Actinopterygii</taxon>
        <taxon>Neopterygii</taxon>
        <taxon>Teleostei</taxon>
        <taxon>Neoteleostei</taxon>
        <taxon>Acanthomorphata</taxon>
        <taxon>Pelagiaria</taxon>
        <taxon>Scombriformes</taxon>
        <taxon>Scombridae</taxon>
        <taxon>Scomber</taxon>
    </lineage>
</organism>
<keyword evidence="1" id="KW-0675">Receptor</keyword>
<dbReference type="AlphaFoldDB" id="A0AAV1N1G3"/>
<comment type="caution">
    <text evidence="1">The sequence shown here is derived from an EMBL/GenBank/DDBJ whole genome shotgun (WGS) entry which is preliminary data.</text>
</comment>
<reference evidence="1 2" key="1">
    <citation type="submission" date="2024-01" db="EMBL/GenBank/DDBJ databases">
        <authorList>
            <person name="Alioto T."/>
            <person name="Alioto T."/>
            <person name="Gomez Garrido J."/>
        </authorList>
    </citation>
    <scope>NUCLEOTIDE SEQUENCE [LARGE SCALE GENOMIC DNA]</scope>
</reference>